<organism evidence="3 4">
    <name type="scientific">Mesorhizobium australicum (strain HAMBI 3006 / LMG 24608 / WSM2073)</name>
    <dbReference type="NCBI Taxonomy" id="754035"/>
    <lineage>
        <taxon>Bacteria</taxon>
        <taxon>Pseudomonadati</taxon>
        <taxon>Pseudomonadota</taxon>
        <taxon>Alphaproteobacteria</taxon>
        <taxon>Hyphomicrobiales</taxon>
        <taxon>Phyllobacteriaceae</taxon>
        <taxon>Mesorhizobium</taxon>
    </lineage>
</organism>
<evidence type="ECO:0000256" key="1">
    <source>
        <dbReference type="SAM" id="MobiDB-lite"/>
    </source>
</evidence>
<gene>
    <name evidence="3" type="ordered locus">Mesau_05441</name>
</gene>
<keyword evidence="2" id="KW-0812">Transmembrane</keyword>
<evidence type="ECO:0000313" key="3">
    <source>
        <dbReference type="EMBL" id="AGB47748.1"/>
    </source>
</evidence>
<feature type="transmembrane region" description="Helical" evidence="2">
    <location>
        <begin position="6"/>
        <end position="27"/>
    </location>
</feature>
<name>L0KUI6_MESAW</name>
<dbReference type="GeneID" id="90993429"/>
<dbReference type="HOGENOM" id="CLU_3045165_0_0_5"/>
<dbReference type="RefSeq" id="WP_015319121.1">
    <property type="nucleotide sequence ID" value="NC_019973.1"/>
</dbReference>
<keyword evidence="2" id="KW-0472">Membrane</keyword>
<dbReference type="KEGG" id="mam:Mesau_05441"/>
<dbReference type="Proteomes" id="UP000010998">
    <property type="component" value="Chromosome"/>
</dbReference>
<feature type="region of interest" description="Disordered" evidence="1">
    <location>
        <begin position="33"/>
        <end position="54"/>
    </location>
</feature>
<dbReference type="STRING" id="754035.Mesau_05441"/>
<proteinExistence type="predicted"/>
<dbReference type="EMBL" id="CP003358">
    <property type="protein sequence ID" value="AGB47748.1"/>
    <property type="molecule type" value="Genomic_DNA"/>
</dbReference>
<reference evidence="4" key="1">
    <citation type="submission" date="2012-02" db="EMBL/GenBank/DDBJ databases">
        <title>Complete sequence of Mesorhizobium australicum WSM2073.</title>
        <authorList>
            <person name="Lucas S."/>
            <person name="Han J."/>
            <person name="Lapidus A."/>
            <person name="Cheng J.-F."/>
            <person name="Goodwin L."/>
            <person name="Pitluck S."/>
            <person name="Peters L."/>
            <person name="Gu W."/>
            <person name="Detter J.C."/>
            <person name="Han C."/>
            <person name="Tapia R."/>
            <person name="Land M."/>
            <person name="Hauser L."/>
            <person name="Kyrpides N."/>
            <person name="Ivanova N."/>
            <person name="Pagani I."/>
            <person name="Reeve W.G."/>
            <person name="Howieson J.G."/>
            <person name="Tiwari R.P."/>
            <person name="O'Hara G.W."/>
            <person name="Atkins C.A."/>
            <person name="Ronson C.W."/>
            <person name="Nandasena K.G."/>
            <person name="Woyke T."/>
        </authorList>
    </citation>
    <scope>NUCLEOTIDE SEQUENCE [LARGE SCALE GENOMIC DNA]</scope>
    <source>
        <strain evidence="4">LMG 24608 / HAMBI 3006 / WSM2073</strain>
    </source>
</reference>
<keyword evidence="4" id="KW-1185">Reference proteome</keyword>
<evidence type="ECO:0000256" key="2">
    <source>
        <dbReference type="SAM" id="Phobius"/>
    </source>
</evidence>
<sequence>MSDGIMWLIVVAGGPALLVILIAYVLVTRRNRGPVERRESDRATDQLYREDDRR</sequence>
<protein>
    <submittedName>
        <fullName evidence="3">Uncharacterized protein</fullName>
    </submittedName>
</protein>
<keyword evidence="2" id="KW-1133">Transmembrane helix</keyword>
<accession>L0KUI6</accession>
<dbReference type="AlphaFoldDB" id="L0KUI6"/>
<evidence type="ECO:0000313" key="4">
    <source>
        <dbReference type="Proteomes" id="UP000010998"/>
    </source>
</evidence>